<keyword evidence="4" id="KW-1185">Reference proteome</keyword>
<dbReference type="HAMAP" id="MF_04160">
    <property type="entry name" value="NUCL_HEAD_T4"/>
    <property type="match status" value="1"/>
</dbReference>
<accession>A0AAE9FL37</accession>
<keyword evidence="1" id="KW-0269">Exonuclease</keyword>
<sequence>MSQHIKPMDRKPGAKVKFKQGQFVPHNRHKYIGKLTEITYRSSWELKFMRWCDMNPSVVKWNSEGLIIPYFSQADGKHRRYYLDFIVQFQTHDGIQTMLVEIKPDGETRPPRRGKNEQRYLNALHTYQVNQDKWKHATEYAKSIGATFRVLTEYDLGIAKRKK</sequence>
<dbReference type="EC" id="3.1.-.-" evidence="1"/>
<feature type="active site" evidence="1">
    <location>
        <position position="103"/>
    </location>
</feature>
<protein>
    <recommendedName>
        <fullName evidence="1">Head completion nuclease</fullName>
        <ecNumber evidence="1">3.1.-.-</ecNumber>
    </recommendedName>
</protein>
<dbReference type="InterPro" id="IPR046390">
    <property type="entry name" value="NUCL_HEAD_T4"/>
</dbReference>
<comment type="similarity">
    <text evidence="1">Belongs to the Caudovirales head completion nuclease family.</text>
</comment>
<dbReference type="EMBL" id="OL702939">
    <property type="protein sequence ID" value="UMO77167.1"/>
    <property type="molecule type" value="Genomic_DNA"/>
</dbReference>
<organism evidence="3 4">
    <name type="scientific">Stenotrophomonas maltophilia phage vB_SmaM_Ps15</name>
    <dbReference type="NCBI Taxonomy" id="3071007"/>
    <lineage>
        <taxon>Viruses</taxon>
        <taxon>Duplodnaviria</taxon>
        <taxon>Heunggongvirae</taxon>
        <taxon>Uroviricota</taxon>
        <taxon>Caudoviricetes</taxon>
        <taxon>Menderavirus</taxon>
        <taxon>Menderavirus Ps15</taxon>
    </lineage>
</organism>
<keyword evidence="1" id="KW-0255">Endonuclease</keyword>
<feature type="active site" evidence="1">
    <location>
        <position position="84"/>
    </location>
</feature>
<evidence type="ECO:0000313" key="4">
    <source>
        <dbReference type="Proteomes" id="UP000829466"/>
    </source>
</evidence>
<feature type="domain" description="TnsA endonuclease N-terminal" evidence="2">
    <location>
        <begin position="55"/>
        <end position="153"/>
    </location>
</feature>
<dbReference type="GO" id="GO:0004519">
    <property type="term" value="F:endonuclease activity"/>
    <property type="evidence" value="ECO:0007669"/>
    <property type="project" value="UniProtKB-UniRule"/>
</dbReference>
<feature type="active site" evidence="1">
    <location>
        <position position="45"/>
    </location>
</feature>
<keyword evidence="1" id="KW-0540">Nuclease</keyword>
<dbReference type="InterPro" id="IPR014833">
    <property type="entry name" value="TnsA_N"/>
</dbReference>
<dbReference type="Proteomes" id="UP000829466">
    <property type="component" value="Segment"/>
</dbReference>
<evidence type="ECO:0000313" key="3">
    <source>
        <dbReference type="EMBL" id="UMO77167.1"/>
    </source>
</evidence>
<dbReference type="Pfam" id="PF08722">
    <property type="entry name" value="Tn7_TnsA-like_N"/>
    <property type="match status" value="1"/>
</dbReference>
<comment type="function">
    <text evidence="1">During phage morphogenesis, plays an essential role in the head-tail joining step. The associated nuclease activity is essential for morphogenesis, possibly by cleaving packaged DNA to enable the joining of heads to tails. Displays both exo- and endonuclease activity.</text>
</comment>
<keyword evidence="1" id="KW-0378">Hydrolase</keyword>
<evidence type="ECO:0000256" key="1">
    <source>
        <dbReference type="HAMAP-Rule" id="MF_04160"/>
    </source>
</evidence>
<evidence type="ECO:0000259" key="2">
    <source>
        <dbReference type="Pfam" id="PF08722"/>
    </source>
</evidence>
<proteinExistence type="inferred from homology"/>
<name>A0AAE9FL37_9CAUD</name>
<dbReference type="GO" id="GO:0004527">
    <property type="term" value="F:exonuclease activity"/>
    <property type="evidence" value="ECO:0007669"/>
    <property type="project" value="UniProtKB-UniRule"/>
</dbReference>
<gene>
    <name evidence="3" type="ORF">SmaMPs15_000016</name>
</gene>
<reference evidence="3 4" key="1">
    <citation type="submission" date="2021-12" db="EMBL/GenBank/DDBJ databases">
        <title>Characterization of bacteriophage vB_SmaM_Ps15 infective to Stenotrophomonas maltophila clinical ocular isolates.</title>
        <authorList>
            <person name="Damnjanovic D."/>
            <person name="Vazquez-Campos X."/>
            <person name="Elliott L."/>
            <person name="Willcox M."/>
            <person name="Bridge W.J."/>
        </authorList>
    </citation>
    <scope>NUCLEOTIDE SEQUENCE [LARGE SCALE GENOMIC DNA]</scope>
</reference>